<evidence type="ECO:0000313" key="3">
    <source>
        <dbReference type="Proteomes" id="UP000886885"/>
    </source>
</evidence>
<dbReference type="EMBL" id="JAAWWB010000016">
    <property type="protein sequence ID" value="KAG6763878.1"/>
    <property type="molecule type" value="Genomic_DNA"/>
</dbReference>
<dbReference type="OrthoDB" id="10567388at2759"/>
<dbReference type="Proteomes" id="UP000886885">
    <property type="component" value="Chromosome 8D"/>
</dbReference>
<proteinExistence type="predicted"/>
<comment type="caution">
    <text evidence="2">The sequence shown here is derived from an EMBL/GenBank/DDBJ whole genome shotgun (WGS) entry which is preliminary data.</text>
</comment>
<gene>
    <name evidence="2" type="ORF">POTOM_031322</name>
</gene>
<keyword evidence="1" id="KW-0560">Oxidoreductase</keyword>
<dbReference type="GO" id="GO:0016491">
    <property type="term" value="F:oxidoreductase activity"/>
    <property type="evidence" value="ECO:0007669"/>
    <property type="project" value="UniProtKB-KW"/>
</dbReference>
<organism evidence="2 3">
    <name type="scientific">Populus tomentosa</name>
    <name type="common">Chinese white poplar</name>
    <dbReference type="NCBI Taxonomy" id="118781"/>
    <lineage>
        <taxon>Eukaryota</taxon>
        <taxon>Viridiplantae</taxon>
        <taxon>Streptophyta</taxon>
        <taxon>Embryophyta</taxon>
        <taxon>Tracheophyta</taxon>
        <taxon>Spermatophyta</taxon>
        <taxon>Magnoliopsida</taxon>
        <taxon>eudicotyledons</taxon>
        <taxon>Gunneridae</taxon>
        <taxon>Pentapetalae</taxon>
        <taxon>rosids</taxon>
        <taxon>fabids</taxon>
        <taxon>Malpighiales</taxon>
        <taxon>Salicaceae</taxon>
        <taxon>Saliceae</taxon>
        <taxon>Populus</taxon>
    </lineage>
</organism>
<evidence type="ECO:0000313" key="2">
    <source>
        <dbReference type="EMBL" id="KAG6763878.1"/>
    </source>
</evidence>
<keyword evidence="3" id="KW-1185">Reference proteome</keyword>
<evidence type="ECO:0000256" key="1">
    <source>
        <dbReference type="ARBA" id="ARBA00023002"/>
    </source>
</evidence>
<name>A0A8X7ZCF4_POPTO</name>
<dbReference type="PROSITE" id="PS00070">
    <property type="entry name" value="ALDEHYDE_DEHYDR_CYS"/>
    <property type="match status" value="1"/>
</dbReference>
<dbReference type="AlphaFoldDB" id="A0A8X7ZCF4"/>
<dbReference type="InterPro" id="IPR016160">
    <property type="entry name" value="Ald_DH_CS_CYS"/>
</dbReference>
<sequence length="66" mass="7285">MARPFDLQGLGQPFGAEALIQDFENIDANLKNPFHILQLAAKFRNSGQTCVCANRIIGQEGIKLQN</sequence>
<reference evidence="2" key="1">
    <citation type="journal article" date="2020" name="bioRxiv">
        <title>Hybrid origin of Populus tomentosa Carr. identified through genome sequencing and phylogenomic analysis.</title>
        <authorList>
            <person name="An X."/>
            <person name="Gao K."/>
            <person name="Chen Z."/>
            <person name="Li J."/>
            <person name="Yang X."/>
            <person name="Yang X."/>
            <person name="Zhou J."/>
            <person name="Guo T."/>
            <person name="Zhao T."/>
            <person name="Huang S."/>
            <person name="Miao D."/>
            <person name="Khan W.U."/>
            <person name="Rao P."/>
            <person name="Ye M."/>
            <person name="Lei B."/>
            <person name="Liao W."/>
            <person name="Wang J."/>
            <person name="Ji L."/>
            <person name="Li Y."/>
            <person name="Guo B."/>
            <person name="Mustafa N.S."/>
            <person name="Li S."/>
            <person name="Yun Q."/>
            <person name="Keller S.R."/>
            <person name="Mao J."/>
            <person name="Zhang R."/>
            <person name="Strauss S.H."/>
        </authorList>
    </citation>
    <scope>NUCLEOTIDE SEQUENCE</scope>
    <source>
        <strain evidence="2">GM15</strain>
        <tissue evidence="2">Leaf</tissue>
    </source>
</reference>
<protein>
    <submittedName>
        <fullName evidence="2">Uncharacterized protein</fullName>
    </submittedName>
</protein>
<accession>A0A8X7ZCF4</accession>